<evidence type="ECO:0000313" key="3">
    <source>
        <dbReference type="EMBL" id="NBG86980.1"/>
    </source>
</evidence>
<dbReference type="NCBIfam" id="TIGR00277">
    <property type="entry name" value="HDIG"/>
    <property type="match status" value="1"/>
</dbReference>
<protein>
    <submittedName>
        <fullName evidence="3">HD-GYP domain-containing protein</fullName>
    </submittedName>
</protein>
<dbReference type="InterPro" id="IPR006674">
    <property type="entry name" value="HD_domain"/>
</dbReference>
<feature type="domain" description="HD-GYP" evidence="2">
    <location>
        <begin position="110"/>
        <end position="304"/>
    </location>
</feature>
<keyword evidence="4" id="KW-1185">Reference proteome</keyword>
<gene>
    <name evidence="3" type="ORF">ISALK_00560</name>
</gene>
<evidence type="ECO:0000259" key="1">
    <source>
        <dbReference type="PROSITE" id="PS51831"/>
    </source>
</evidence>
<name>A0AA43XHG0_9CLOT</name>
<dbReference type="SUPFAM" id="SSF109604">
    <property type="entry name" value="HD-domain/PDEase-like"/>
    <property type="match status" value="1"/>
</dbReference>
<comment type="caution">
    <text evidence="3">The sequence shown here is derived from an EMBL/GenBank/DDBJ whole genome shotgun (WGS) entry which is preliminary data.</text>
</comment>
<dbReference type="InterPro" id="IPR003607">
    <property type="entry name" value="HD/PDEase_dom"/>
</dbReference>
<dbReference type="PROSITE" id="PS51832">
    <property type="entry name" value="HD_GYP"/>
    <property type="match status" value="1"/>
</dbReference>
<dbReference type="Pfam" id="PF13487">
    <property type="entry name" value="HD_5"/>
    <property type="match status" value="1"/>
</dbReference>
<dbReference type="PANTHER" id="PTHR43155:SF2">
    <property type="entry name" value="CYCLIC DI-GMP PHOSPHODIESTERASE PA4108"/>
    <property type="match status" value="1"/>
</dbReference>
<reference evidence="3 4" key="1">
    <citation type="submission" date="2019-04" db="EMBL/GenBank/DDBJ databases">
        <title>Isachenkonia alkalipeptolytica gen. nov. sp. nov. a new anaerobic, alkiliphilic organothrophic bacterium capable to reduce synthesized ferrihydrite isolated from a soda lake.</title>
        <authorList>
            <person name="Toshchakov S.V."/>
            <person name="Zavarzina D.G."/>
            <person name="Zhilina T.N."/>
            <person name="Kostrikina N.A."/>
            <person name="Kublanov I.V."/>
        </authorList>
    </citation>
    <scope>NUCLEOTIDE SEQUENCE [LARGE SCALE GENOMIC DNA]</scope>
    <source>
        <strain evidence="3 4">Z-1701</strain>
    </source>
</reference>
<sequence>MEERQIYVYEKALGEILSRDLYIHENMLFMKKGTIINRYHLQKLQKQGIQKLWTYSDEQEVNIHRKELKEQVQREYRSNSASIKKIMQNIAGGKALDFKKVEEISLGLLEGIDRYSYLVDCMNELRRADEYTYNHSINVSIYSMLLGKWSGLTNEDLENVVQAGLLHDIGKARVPDQILNKKGKLTDKEFAVMKEHAQLGYEIIEFNKNIPEEVKKPVLSHHERMDGSGYPKKVKDLDLYTRIIAIADVYDALTSQRVYKKKKNPFETIKELKEFGYSHFDTKLLMVFTENITDYYIGSKVRMDSGKIGKIVSVMKGNRPIIEMEDCYVQLNSTDYQQIREMIS</sequence>
<organism evidence="3 4">
    <name type="scientific">Isachenkonia alkalipeptolytica</name>
    <dbReference type="NCBI Taxonomy" id="2565777"/>
    <lineage>
        <taxon>Bacteria</taxon>
        <taxon>Bacillati</taxon>
        <taxon>Bacillota</taxon>
        <taxon>Clostridia</taxon>
        <taxon>Eubacteriales</taxon>
        <taxon>Clostridiaceae</taxon>
        <taxon>Isachenkonia</taxon>
    </lineage>
</organism>
<dbReference type="EMBL" id="SUMG01000001">
    <property type="protein sequence ID" value="NBG86980.1"/>
    <property type="molecule type" value="Genomic_DNA"/>
</dbReference>
<dbReference type="InterPro" id="IPR006675">
    <property type="entry name" value="HDIG_dom"/>
</dbReference>
<proteinExistence type="predicted"/>
<dbReference type="InterPro" id="IPR037522">
    <property type="entry name" value="HD_GYP_dom"/>
</dbReference>
<dbReference type="AlphaFoldDB" id="A0AA43XHG0"/>
<dbReference type="PROSITE" id="PS51831">
    <property type="entry name" value="HD"/>
    <property type="match status" value="1"/>
</dbReference>
<dbReference type="CDD" id="cd00077">
    <property type="entry name" value="HDc"/>
    <property type="match status" value="1"/>
</dbReference>
<evidence type="ECO:0000259" key="2">
    <source>
        <dbReference type="PROSITE" id="PS51832"/>
    </source>
</evidence>
<dbReference type="SMART" id="SM00471">
    <property type="entry name" value="HDc"/>
    <property type="match status" value="1"/>
</dbReference>
<feature type="domain" description="HD" evidence="1">
    <location>
        <begin position="132"/>
        <end position="253"/>
    </location>
</feature>
<dbReference type="Proteomes" id="UP000449710">
    <property type="component" value="Unassembled WGS sequence"/>
</dbReference>
<accession>A0AA43XHG0</accession>
<evidence type="ECO:0000313" key="4">
    <source>
        <dbReference type="Proteomes" id="UP000449710"/>
    </source>
</evidence>
<dbReference type="Gene3D" id="1.10.3210.10">
    <property type="entry name" value="Hypothetical protein af1432"/>
    <property type="match status" value="1"/>
</dbReference>
<dbReference type="RefSeq" id="WP_160718287.1">
    <property type="nucleotide sequence ID" value="NZ_SUMG01000001.1"/>
</dbReference>
<dbReference type="PANTHER" id="PTHR43155">
    <property type="entry name" value="CYCLIC DI-GMP PHOSPHODIESTERASE PA4108-RELATED"/>
    <property type="match status" value="1"/>
</dbReference>